<organism evidence="2 3">
    <name type="scientific">Phytohabitans kaempferiae</name>
    <dbReference type="NCBI Taxonomy" id="1620943"/>
    <lineage>
        <taxon>Bacteria</taxon>
        <taxon>Bacillati</taxon>
        <taxon>Actinomycetota</taxon>
        <taxon>Actinomycetes</taxon>
        <taxon>Micromonosporales</taxon>
        <taxon>Micromonosporaceae</taxon>
    </lineage>
</organism>
<sequence length="249" mass="25837">MQTDPPTGSGDQDQRFLDTPPDPARSLRVPLWAGIGSLASAMALAAVVVPPLILSADDSGPEMAQENRIPSIALPTPTLVNPAGTSPAASPEANQTASQDPSPPRNPGRPAPSPKPSDPPQTGPAVPFRPINVEAEASGNLTGDGAQIADCAACHGGARVRYLGRLTVYVDVPVAGRRTVTVYYTTGQPRELSVAINDDAVGTFDVNGADWESPKSIEFDATIPAGRVAMRFYGANHANAPDIDKVTIS</sequence>
<gene>
    <name evidence="2" type="ORF">ACFFIA_05820</name>
</gene>
<dbReference type="SUPFAM" id="SSF49785">
    <property type="entry name" value="Galactose-binding domain-like"/>
    <property type="match status" value="1"/>
</dbReference>
<comment type="caution">
    <text evidence="2">The sequence shown here is derived from an EMBL/GenBank/DDBJ whole genome shotgun (WGS) entry which is preliminary data.</text>
</comment>
<name>A0ABV6LXM5_9ACTN</name>
<evidence type="ECO:0008006" key="4">
    <source>
        <dbReference type="Google" id="ProtNLM"/>
    </source>
</evidence>
<proteinExistence type="predicted"/>
<evidence type="ECO:0000256" key="1">
    <source>
        <dbReference type="SAM" id="MobiDB-lite"/>
    </source>
</evidence>
<feature type="compositionally biased region" description="Polar residues" evidence="1">
    <location>
        <begin position="83"/>
        <end position="100"/>
    </location>
</feature>
<accession>A0ABV6LXM5</accession>
<feature type="region of interest" description="Disordered" evidence="1">
    <location>
        <begin position="70"/>
        <end position="128"/>
    </location>
</feature>
<feature type="compositionally biased region" description="Polar residues" evidence="1">
    <location>
        <begin position="1"/>
        <end position="11"/>
    </location>
</feature>
<keyword evidence="3" id="KW-1185">Reference proteome</keyword>
<protein>
    <recommendedName>
        <fullName evidence="4">CBM6 domain-containing protein</fullName>
    </recommendedName>
</protein>
<feature type="compositionally biased region" description="Pro residues" evidence="1">
    <location>
        <begin position="101"/>
        <end position="122"/>
    </location>
</feature>
<reference evidence="2 3" key="1">
    <citation type="submission" date="2024-09" db="EMBL/GenBank/DDBJ databases">
        <authorList>
            <person name="Sun Q."/>
            <person name="Mori K."/>
        </authorList>
    </citation>
    <scope>NUCLEOTIDE SEQUENCE [LARGE SCALE GENOMIC DNA]</scope>
    <source>
        <strain evidence="2 3">TBRC 3947</strain>
    </source>
</reference>
<dbReference type="InterPro" id="IPR008979">
    <property type="entry name" value="Galactose-bd-like_sf"/>
</dbReference>
<evidence type="ECO:0000313" key="2">
    <source>
        <dbReference type="EMBL" id="MFC0527171.1"/>
    </source>
</evidence>
<dbReference type="RefSeq" id="WP_377246560.1">
    <property type="nucleotide sequence ID" value="NZ_JBHLUH010000007.1"/>
</dbReference>
<evidence type="ECO:0000313" key="3">
    <source>
        <dbReference type="Proteomes" id="UP001589867"/>
    </source>
</evidence>
<dbReference type="Proteomes" id="UP001589867">
    <property type="component" value="Unassembled WGS sequence"/>
</dbReference>
<dbReference type="EMBL" id="JBHLUH010000007">
    <property type="protein sequence ID" value="MFC0527171.1"/>
    <property type="molecule type" value="Genomic_DNA"/>
</dbReference>
<feature type="region of interest" description="Disordered" evidence="1">
    <location>
        <begin position="1"/>
        <end position="27"/>
    </location>
</feature>
<dbReference type="Gene3D" id="2.60.120.260">
    <property type="entry name" value="Galactose-binding domain-like"/>
    <property type="match status" value="1"/>
</dbReference>